<dbReference type="EMBL" id="BROD01000001">
    <property type="protein sequence ID" value="GKX67977.1"/>
    <property type="molecule type" value="Genomic_DNA"/>
</dbReference>
<dbReference type="Proteomes" id="UP001058074">
    <property type="component" value="Unassembled WGS sequence"/>
</dbReference>
<comment type="caution">
    <text evidence="1">The sequence shown here is derived from an EMBL/GenBank/DDBJ whole genome shotgun (WGS) entry which is preliminary data.</text>
</comment>
<proteinExistence type="predicted"/>
<accession>A0ACB5RFW7</accession>
<name>A0ACB5RFW7_9CLOT</name>
<sequence>MYKKENENKAVEIIFSYEVKKDNKVFIYWYDKLIKILSGENAKKFLFKIDGADSLEAQQIMARLTANLKRKKDGDINTIVIRGAHHTRNKNNY</sequence>
<keyword evidence="2" id="KW-1185">Reference proteome</keyword>
<organism evidence="1 2">
    <name type="scientific">Inconstantimicrobium mannanitabidum</name>
    <dbReference type="NCBI Taxonomy" id="1604901"/>
    <lineage>
        <taxon>Bacteria</taxon>
        <taxon>Bacillati</taxon>
        <taxon>Bacillota</taxon>
        <taxon>Clostridia</taxon>
        <taxon>Eubacteriales</taxon>
        <taxon>Clostridiaceae</taxon>
        <taxon>Inconstantimicrobium</taxon>
    </lineage>
</organism>
<evidence type="ECO:0000313" key="2">
    <source>
        <dbReference type="Proteomes" id="UP001058074"/>
    </source>
</evidence>
<protein>
    <submittedName>
        <fullName evidence="1">Uncharacterized protein</fullName>
    </submittedName>
</protein>
<reference evidence="1" key="1">
    <citation type="journal article" date="2025" name="Int. J. Syst. Evol. Microbiol.">
        <title>Inconstantimicrobium mannanitabidum sp. nov., a novel member of the family Clostridiaceae isolated from anoxic soil under the treatment of reductive soil disinfestation.</title>
        <authorList>
            <person name="Ueki A."/>
            <person name="Tonouchi A."/>
            <person name="Honma S."/>
            <person name="Kaku N."/>
            <person name="Ueki K."/>
        </authorList>
    </citation>
    <scope>NUCLEOTIDE SEQUENCE</scope>
    <source>
        <strain evidence="1">TW13</strain>
    </source>
</reference>
<evidence type="ECO:0000313" key="1">
    <source>
        <dbReference type="EMBL" id="GKX67977.1"/>
    </source>
</evidence>
<gene>
    <name evidence="1" type="ORF">rsdtw13_32350</name>
</gene>